<reference evidence="2 3" key="1">
    <citation type="journal article" date="2018" name="Nat. Biotechnol.">
        <title>A standardized bacterial taxonomy based on genome phylogeny substantially revises the tree of life.</title>
        <authorList>
            <person name="Parks D.H."/>
            <person name="Chuvochina M."/>
            <person name="Waite D.W."/>
            <person name="Rinke C."/>
            <person name="Skarshewski A."/>
            <person name="Chaumeil P.A."/>
            <person name="Hugenholtz P."/>
        </authorList>
    </citation>
    <scope>NUCLEOTIDE SEQUENCE [LARGE SCALE GENOMIC DNA]</scope>
    <source>
        <strain evidence="2">UBA9375</strain>
    </source>
</reference>
<dbReference type="Pfam" id="PF01814">
    <property type="entry name" value="Hemerythrin"/>
    <property type="match status" value="1"/>
</dbReference>
<name>A0A3D3REI5_9PLAN</name>
<sequence>MNHRDRMKPDRVGETKKNSHEHLQYLLDGHEQILEHIKELNHWWRELDERGLPKYGEMGTRMEGLRDLLSKHFHDEEQEGYFKPVMDESPGFCIMVPDFREKHKKFLTQIGDFSTRLKQSEPPFQNWNEALTELQGLLDELRINENEEIQHVREAYEKSSPDHSS</sequence>
<proteinExistence type="predicted"/>
<evidence type="ECO:0000313" key="2">
    <source>
        <dbReference type="EMBL" id="HCO26508.1"/>
    </source>
</evidence>
<protein>
    <recommendedName>
        <fullName evidence="1">Hemerythrin-like domain-containing protein</fullName>
    </recommendedName>
</protein>
<dbReference type="Proteomes" id="UP000263642">
    <property type="component" value="Unassembled WGS sequence"/>
</dbReference>
<evidence type="ECO:0000259" key="1">
    <source>
        <dbReference type="Pfam" id="PF01814"/>
    </source>
</evidence>
<dbReference type="InterPro" id="IPR012312">
    <property type="entry name" value="Hemerythrin-like"/>
</dbReference>
<dbReference type="AlphaFoldDB" id="A0A3D3REI5"/>
<comment type="caution">
    <text evidence="2">The sequence shown here is derived from an EMBL/GenBank/DDBJ whole genome shotgun (WGS) entry which is preliminary data.</text>
</comment>
<dbReference type="EMBL" id="DQAY01000162">
    <property type="protein sequence ID" value="HCO26508.1"/>
    <property type="molecule type" value="Genomic_DNA"/>
</dbReference>
<feature type="domain" description="Hemerythrin-like" evidence="1">
    <location>
        <begin position="25"/>
        <end position="142"/>
    </location>
</feature>
<gene>
    <name evidence="2" type="ORF">DIT97_27145</name>
</gene>
<organism evidence="2 3">
    <name type="scientific">Gimesia maris</name>
    <dbReference type="NCBI Taxonomy" id="122"/>
    <lineage>
        <taxon>Bacteria</taxon>
        <taxon>Pseudomonadati</taxon>
        <taxon>Planctomycetota</taxon>
        <taxon>Planctomycetia</taxon>
        <taxon>Planctomycetales</taxon>
        <taxon>Planctomycetaceae</taxon>
        <taxon>Gimesia</taxon>
    </lineage>
</organism>
<evidence type="ECO:0000313" key="3">
    <source>
        <dbReference type="Proteomes" id="UP000263642"/>
    </source>
</evidence>
<accession>A0A3D3REI5</accession>